<sequence>MTSQLLFHLNRMPLCSDVTPPPPPKYTFAFKFHLQCSRVSLWGTRSHRINEVEHAKKCAGFRPIYGKSSPTLDLKEVETKEIREKIKVVKCMLGSMEDGEASVSAYDTAWVGLVKDVNGGNAPQFPSCLEWIANNQLPDGSWGDANYFSPRDRLLNTLACVIAFTKWNLHPEMCHKGLTFFKENLSKIQDESAAEDLVGFEFTLPSLLDLARSMNIEVPDDSPILKELSAMRDLKLKRIPIEIMHKVPTSVLYSLEGIMVNLEWKQLLKLQSKDGSFLFSPASTAYAYMQTKDKNALKYLHNTVNVCNGAVPNSYPIGLFERNWIVGRLERLGISRYFEPEINDFMMYISRYWTDKGLGWTRDSGVPDIDDSVMAFRLLRLHGHQVLPDALKHFEKNGEFFCFAGETSPSMSATYNLYRASQVLFPGEMILQDAKYFSFKFLSENRASNEIFDKWIITKDLIGEVSYALDVPWYASLPRLETRFYIEQYGGENVVWIAKTLFRLPSVNNEIYLELAKLDYSKSQAVHSAEWEKIQRWHSETGLEDFGVSKESILQAYFVAAACIFEPQRWLERLAWAKTVTLIHAFKFHINHDEARKVILEQLNNNFNRQDLSNRRLDKNNKNEQLLGILLITLDYLGLEFFQNHGQEISHYLNQIWQSWLFSWQNEGSSSKREAELIVQTINLMAGDWLQELQLNSQYQRLLKATNKVCHKLKDYQSEKGKNELSIATKPTTTPEIESEMQEFLQIVLQNSQDGIKSSFFLVAKSFYYVAYFDSQTIMSHADKVLFQKVM</sequence>
<dbReference type="PANTHER" id="PTHR31739">
    <property type="entry name" value="ENT-COPALYL DIPHOSPHATE SYNTHASE, CHLOROPLASTIC"/>
    <property type="match status" value="1"/>
</dbReference>
<dbReference type="Gene3D" id="1.50.10.130">
    <property type="entry name" value="Terpene synthase, N-terminal domain"/>
    <property type="match status" value="1"/>
</dbReference>
<dbReference type="Proteomes" id="UP000289738">
    <property type="component" value="Chromosome B01"/>
</dbReference>
<dbReference type="Pfam" id="PF01397">
    <property type="entry name" value="Terpene_synth"/>
    <property type="match status" value="1"/>
</dbReference>
<dbReference type="FunFam" id="1.50.10.130:FF:000002">
    <property type="entry name" value="Ent-copalyl diphosphate synthase, chloroplastic"/>
    <property type="match status" value="1"/>
</dbReference>
<dbReference type="InterPro" id="IPR008930">
    <property type="entry name" value="Terpenoid_cyclase/PrenylTrfase"/>
</dbReference>
<evidence type="ECO:0000256" key="2">
    <source>
        <dbReference type="ARBA" id="ARBA00022723"/>
    </source>
</evidence>
<evidence type="ECO:0000259" key="4">
    <source>
        <dbReference type="Pfam" id="PF01397"/>
    </source>
</evidence>
<dbReference type="GO" id="GO:0000287">
    <property type="term" value="F:magnesium ion binding"/>
    <property type="evidence" value="ECO:0007669"/>
    <property type="project" value="InterPro"/>
</dbReference>
<dbReference type="InterPro" id="IPR001906">
    <property type="entry name" value="Terpene_synth_N"/>
</dbReference>
<feature type="domain" description="Terpene synthase N-terminal" evidence="4">
    <location>
        <begin position="263"/>
        <end position="469"/>
    </location>
</feature>
<dbReference type="InterPro" id="IPR050148">
    <property type="entry name" value="Terpene_synthase-like"/>
</dbReference>
<keyword evidence="3" id="KW-0460">Magnesium</keyword>
<dbReference type="SFLD" id="SFLDG01014">
    <property type="entry name" value="Terpene_Cyclase_Like_1_N-term"/>
    <property type="match status" value="1"/>
</dbReference>
<dbReference type="Gene3D" id="1.10.600.10">
    <property type="entry name" value="Farnesyl Diphosphate Synthase"/>
    <property type="match status" value="1"/>
</dbReference>
<dbReference type="InterPro" id="IPR008949">
    <property type="entry name" value="Isoprenoid_synthase_dom_sf"/>
</dbReference>
<feature type="domain" description="Terpene synthase metal-binding" evidence="5">
    <location>
        <begin position="541"/>
        <end position="667"/>
    </location>
</feature>
<keyword evidence="2" id="KW-0479">Metal-binding</keyword>
<accession>A0A445ANK0</accession>
<gene>
    <name evidence="6" type="ORF">Ahy_B01g052050</name>
</gene>
<comment type="caution">
    <text evidence="6">The sequence shown here is derived from an EMBL/GenBank/DDBJ whole genome shotgun (WGS) entry which is preliminary data.</text>
</comment>
<dbReference type="GO" id="GO:0009507">
    <property type="term" value="C:chloroplast"/>
    <property type="evidence" value="ECO:0007669"/>
    <property type="project" value="TreeGrafter"/>
</dbReference>
<name>A0A445ANK0_ARAHY</name>
<dbReference type="STRING" id="3818.A0A445ANK0"/>
<evidence type="ECO:0008006" key="8">
    <source>
        <dbReference type="Google" id="ProtNLM"/>
    </source>
</evidence>
<evidence type="ECO:0000259" key="5">
    <source>
        <dbReference type="Pfam" id="PF03936"/>
    </source>
</evidence>
<organism evidence="6 7">
    <name type="scientific">Arachis hypogaea</name>
    <name type="common">Peanut</name>
    <dbReference type="NCBI Taxonomy" id="3818"/>
    <lineage>
        <taxon>Eukaryota</taxon>
        <taxon>Viridiplantae</taxon>
        <taxon>Streptophyta</taxon>
        <taxon>Embryophyta</taxon>
        <taxon>Tracheophyta</taxon>
        <taxon>Spermatophyta</taxon>
        <taxon>Magnoliopsida</taxon>
        <taxon>eudicotyledons</taxon>
        <taxon>Gunneridae</taxon>
        <taxon>Pentapetalae</taxon>
        <taxon>rosids</taxon>
        <taxon>fabids</taxon>
        <taxon>Fabales</taxon>
        <taxon>Fabaceae</taxon>
        <taxon>Papilionoideae</taxon>
        <taxon>50 kb inversion clade</taxon>
        <taxon>dalbergioids sensu lato</taxon>
        <taxon>Dalbergieae</taxon>
        <taxon>Pterocarpus clade</taxon>
        <taxon>Arachis</taxon>
    </lineage>
</organism>
<dbReference type="EMBL" id="SDMP01000011">
    <property type="protein sequence ID" value="RYR27975.1"/>
    <property type="molecule type" value="Genomic_DNA"/>
</dbReference>
<comment type="cofactor">
    <cofactor evidence="1">
        <name>Mg(2+)</name>
        <dbReference type="ChEBI" id="CHEBI:18420"/>
    </cofactor>
</comment>
<evidence type="ECO:0000256" key="1">
    <source>
        <dbReference type="ARBA" id="ARBA00001946"/>
    </source>
</evidence>
<dbReference type="InterPro" id="IPR036965">
    <property type="entry name" value="Terpene_synth_N_sf"/>
</dbReference>
<evidence type="ECO:0000313" key="6">
    <source>
        <dbReference type="EMBL" id="RYR27975.1"/>
    </source>
</evidence>
<dbReference type="AlphaFoldDB" id="A0A445ANK0"/>
<dbReference type="SFLD" id="SFLDG01605">
    <property type="entry name" value="Terpene_Cyclase_Like_1_N-term"/>
    <property type="match status" value="1"/>
</dbReference>
<dbReference type="GO" id="GO:0009686">
    <property type="term" value="P:gibberellin biosynthetic process"/>
    <property type="evidence" value="ECO:0007669"/>
    <property type="project" value="TreeGrafter"/>
</dbReference>
<evidence type="ECO:0000313" key="7">
    <source>
        <dbReference type="Proteomes" id="UP000289738"/>
    </source>
</evidence>
<evidence type="ECO:0000256" key="3">
    <source>
        <dbReference type="ARBA" id="ARBA00022842"/>
    </source>
</evidence>
<dbReference type="Gene3D" id="1.50.10.160">
    <property type="match status" value="1"/>
</dbReference>
<dbReference type="SUPFAM" id="SSF48239">
    <property type="entry name" value="Terpenoid cyclases/Protein prenyltransferases"/>
    <property type="match status" value="2"/>
</dbReference>
<dbReference type="PANTHER" id="PTHR31739:SF27">
    <property type="entry name" value="COPALYLDIPHOSPHATE SYNTHASE"/>
    <property type="match status" value="1"/>
</dbReference>
<dbReference type="InterPro" id="IPR005630">
    <property type="entry name" value="Terpene_synthase_metal-bd"/>
</dbReference>
<keyword evidence="7" id="KW-1185">Reference proteome</keyword>
<dbReference type="GO" id="GO:0010333">
    <property type="term" value="F:terpene synthase activity"/>
    <property type="evidence" value="ECO:0007669"/>
    <property type="project" value="InterPro"/>
</dbReference>
<dbReference type="SMR" id="A0A445ANK0"/>
<proteinExistence type="predicted"/>
<protein>
    <recommendedName>
        <fullName evidence="8">Ent-copalyl diphosphate synthase</fullName>
    </recommendedName>
</protein>
<reference evidence="6 7" key="1">
    <citation type="submission" date="2019-01" db="EMBL/GenBank/DDBJ databases">
        <title>Sequencing of cultivated peanut Arachis hypogaea provides insights into genome evolution and oil improvement.</title>
        <authorList>
            <person name="Chen X."/>
        </authorList>
    </citation>
    <scope>NUCLEOTIDE SEQUENCE [LARGE SCALE GENOMIC DNA]</scope>
    <source>
        <strain evidence="7">cv. Fuhuasheng</strain>
        <tissue evidence="6">Leaves</tissue>
    </source>
</reference>
<dbReference type="SUPFAM" id="SSF48576">
    <property type="entry name" value="Terpenoid synthases"/>
    <property type="match status" value="1"/>
</dbReference>
<dbReference type="Pfam" id="PF03936">
    <property type="entry name" value="Terpene_synth_C"/>
    <property type="match status" value="1"/>
</dbReference>